<dbReference type="GO" id="GO:0005634">
    <property type="term" value="C:nucleus"/>
    <property type="evidence" value="ECO:0007669"/>
    <property type="project" value="UniProtKB-SubCell"/>
</dbReference>
<feature type="domain" description="RSE1/DDB1/CPSF1 first beta-propeller" evidence="5">
    <location>
        <begin position="113"/>
        <end position="449"/>
    </location>
</feature>
<evidence type="ECO:0000259" key="5">
    <source>
        <dbReference type="Pfam" id="PF10433"/>
    </source>
</evidence>
<name>A0AA38HCA5_9TREE</name>
<accession>A0AA38HCA5</accession>
<reference evidence="7" key="1">
    <citation type="journal article" date="2022" name="G3 (Bethesda)">
        <title>High quality genome of the basidiomycete yeast Dioszegia hungarica PDD-24b-2 isolated from cloud water.</title>
        <authorList>
            <person name="Jarrige D."/>
            <person name="Haridas S."/>
            <person name="Bleykasten-Grosshans C."/>
            <person name="Joly M."/>
            <person name="Nadalig T."/>
            <person name="Sancelme M."/>
            <person name="Vuilleumier S."/>
            <person name="Grigoriev I.V."/>
            <person name="Amato P."/>
            <person name="Bringel F."/>
        </authorList>
    </citation>
    <scope>NUCLEOTIDE SEQUENCE</scope>
    <source>
        <strain evidence="7">PDD-24b-2</strain>
    </source>
</reference>
<comment type="subcellular location">
    <subcellularLocation>
        <location evidence="1">Nucleus</location>
    </subcellularLocation>
</comment>
<evidence type="ECO:0000313" key="7">
    <source>
        <dbReference type="EMBL" id="KAI9636859.1"/>
    </source>
</evidence>
<dbReference type="GeneID" id="77728822"/>
<dbReference type="InterPro" id="IPR050358">
    <property type="entry name" value="RSE1/DDB1/CFT1"/>
</dbReference>
<evidence type="ECO:0000256" key="3">
    <source>
        <dbReference type="SAM" id="MobiDB-lite"/>
    </source>
</evidence>
<protein>
    <submittedName>
        <fullName evidence="7">Cleavage and polyadenylation specific protein</fullName>
    </submittedName>
</protein>
<dbReference type="Pfam" id="PF10433">
    <property type="entry name" value="Beta-prop_RSE1_1st"/>
    <property type="match status" value="1"/>
</dbReference>
<evidence type="ECO:0000259" key="6">
    <source>
        <dbReference type="Pfam" id="PF23726"/>
    </source>
</evidence>
<evidence type="ECO:0000259" key="4">
    <source>
        <dbReference type="Pfam" id="PF03178"/>
    </source>
</evidence>
<dbReference type="EMBL" id="JAKWFO010000005">
    <property type="protein sequence ID" value="KAI9636859.1"/>
    <property type="molecule type" value="Genomic_DNA"/>
</dbReference>
<organism evidence="7 8">
    <name type="scientific">Dioszegia hungarica</name>
    <dbReference type="NCBI Taxonomy" id="4972"/>
    <lineage>
        <taxon>Eukaryota</taxon>
        <taxon>Fungi</taxon>
        <taxon>Dikarya</taxon>
        <taxon>Basidiomycota</taxon>
        <taxon>Agaricomycotina</taxon>
        <taxon>Tremellomycetes</taxon>
        <taxon>Tremellales</taxon>
        <taxon>Bulleribasidiaceae</taxon>
        <taxon>Dioszegia</taxon>
    </lineage>
</organism>
<proteinExistence type="predicted"/>
<dbReference type="PANTHER" id="PTHR10644">
    <property type="entry name" value="DNA REPAIR/RNA PROCESSING CPSF FAMILY"/>
    <property type="match status" value="1"/>
</dbReference>
<sequence length="1413" mass="155401">MYAIHSTLLAPSAIHHTLYLPHFTPSTIYPLPHASTSTAKDVKVVGNLIVGGLSDLRVFEIREELRPVVAAKDGADGDATMQGEGALGDGQQVGDSFFDGPSQRAPLDYETRRTLHHLTTHQVHGTITGLAALRTIDSSIDGLDRLLVSFKDAKMAILEWSRGDIATVSLHTYERCPQMTTGDMSTYVPRLRTDPLSRIALLSLPDDGLAVLPIVQEQSELDLIESFPRDVPYTPSFVLALSDVSPTIRNLADLVFLPGYNSPTLAVIYTPTQTWAGRYQSARDTFILEIRTIDLSGGSYPLLTRVDSLPSDTLYIVPCPRELGGVVLVTTTGILHVDQSGRVVCASVNAWWAYTTRRPSNRANEHRKLSLEGSRASFVGDRDMLLVLSTGRAHQVRMEMDGRAVGSIIVEEEVGVLPPPSSISRLGSDKVFVGSPEGDSVMYEIQMVREKVDQAEERKPEIDMEVDDDDLYADAVPIANGAGSAAAEVFTGPAKLELREADRITGIGKIIDMDFGIAVTDQAVRTYPQLVTIGGGSRTSTLNVLRRGIPINKRRRFNELSTAEDVWFLPIHRRSGVSSGPNPKQRQVPDELRTTLLLSSEGSQTRVFALSNKANPEQIGRLSSITVQAAPFFGRSCVLHVSPHSVDLLDGDGKHSQSIYTSEDSPIVSASILDPYAVIRRADGQAIYLVGDAAARSISQVPFIPDVEDQPLVTAIEVFSDSTGIYRTFEHQTGKPGQSRQPIDLTGSRSSISHAGSRQTAAEQIERLQKEKPAISAGGASVEESMQAELGTQWLAVLLATGELQIRSLPDLSLAFQSEGLAASNATFTDDLLEGGSSGMLEDPDEVKQMLFHPLGRETLRPHLLVLHRSGRLNTYEAQPRYTLDTPNLPRRSLAIRYRRVHTQLLSSTQGSKLSYKMHPFADLEGYTGVFVTGEKPQWIIGSSKHTVRSFGLKQAAATFGRTTHLGGMGEYFTRIEDGTFICYLPSTLTTDFEMPCDRYEMDRVYTNIAFDPPSGHYVGAAAITVPFQAYDEEGEPQIGPEGENLVPPTNERSTLELFSQGSDPWRVIDGYDFDQNEVVLCMQSVNLESSSSDSGYRDFIAVGTGFHFAEDRATRGNTYIFEIVETVGLTAKESGWRLKMRAKDPARNPVSALGNINGYLLNSNGPKLYAKGLDYDQRLMGLAFLDVNIYMTSIRVFKNFILATDLLKSIWLVSLQDEPYKLSVISKDLREVHALTGDFLVQEGQVTFLITDRKGDMRMLDFDPADSESLNGERLLLRTEYHMGASVTVSKMIARRRTTDEEFAPQSQLVYGTADGSLTTIVAVKPARFKRLQLVADQLTRNAQHSAGLNPKAFRTVQNDLLPKPLTRGILDGQLLSHFALQPVKRQREMMRQIGTDEVTVASDLQALGGFW</sequence>
<dbReference type="InterPro" id="IPR004871">
    <property type="entry name" value="RSE1/DDB1/CPSF1_C"/>
</dbReference>
<dbReference type="Gene3D" id="2.130.10.10">
    <property type="entry name" value="YVTN repeat-like/Quinoprotein amine dehydrogenase"/>
    <property type="match status" value="3"/>
</dbReference>
<keyword evidence="8" id="KW-1185">Reference proteome</keyword>
<feature type="region of interest" description="Disordered" evidence="3">
    <location>
        <begin position="729"/>
        <end position="760"/>
    </location>
</feature>
<feature type="domain" description="RSE1/DDB1/CPSF1 second beta-propeller" evidence="6">
    <location>
        <begin position="555"/>
        <end position="954"/>
    </location>
</feature>
<evidence type="ECO:0000256" key="2">
    <source>
        <dbReference type="ARBA" id="ARBA00023242"/>
    </source>
</evidence>
<dbReference type="InterPro" id="IPR058543">
    <property type="entry name" value="Beta-prop_RSE1/DDB1/CPSF1_2nd"/>
</dbReference>
<dbReference type="InterPro" id="IPR018846">
    <property type="entry name" value="Beta-prop_RSE1/DDB1/CPSF1_1st"/>
</dbReference>
<dbReference type="InterPro" id="IPR015943">
    <property type="entry name" value="WD40/YVTN_repeat-like_dom_sf"/>
</dbReference>
<dbReference type="Pfam" id="PF03178">
    <property type="entry name" value="CPSF_A"/>
    <property type="match status" value="1"/>
</dbReference>
<dbReference type="Proteomes" id="UP001164286">
    <property type="component" value="Unassembled WGS sequence"/>
</dbReference>
<gene>
    <name evidence="7" type="ORF">MKK02DRAFT_37295</name>
</gene>
<keyword evidence="2" id="KW-0539">Nucleus</keyword>
<feature type="domain" description="RSE1/DDB1/CPSF1 C-terminal" evidence="4">
    <location>
        <begin position="1054"/>
        <end position="1381"/>
    </location>
</feature>
<evidence type="ECO:0000256" key="1">
    <source>
        <dbReference type="ARBA" id="ARBA00004123"/>
    </source>
</evidence>
<dbReference type="Pfam" id="PF23726">
    <property type="entry name" value="Beta-prop_RSE1_2nd"/>
    <property type="match status" value="1"/>
</dbReference>
<dbReference type="RefSeq" id="XP_052946636.1">
    <property type="nucleotide sequence ID" value="XM_053089617.1"/>
</dbReference>
<comment type="caution">
    <text evidence="7">The sequence shown here is derived from an EMBL/GenBank/DDBJ whole genome shotgun (WGS) entry which is preliminary data.</text>
</comment>
<dbReference type="GO" id="GO:0003676">
    <property type="term" value="F:nucleic acid binding"/>
    <property type="evidence" value="ECO:0007669"/>
    <property type="project" value="InterPro"/>
</dbReference>
<evidence type="ECO:0000313" key="8">
    <source>
        <dbReference type="Proteomes" id="UP001164286"/>
    </source>
</evidence>
<feature type="compositionally biased region" description="Polar residues" evidence="3">
    <location>
        <begin position="735"/>
        <end position="760"/>
    </location>
</feature>